<dbReference type="Pfam" id="PF00990">
    <property type="entry name" value="GGDEF"/>
    <property type="match status" value="1"/>
</dbReference>
<reference evidence="3 4" key="1">
    <citation type="submission" date="2020-08" db="EMBL/GenBank/DDBJ databases">
        <title>Cohnella phylogeny.</title>
        <authorList>
            <person name="Dunlap C."/>
        </authorList>
    </citation>
    <scope>NUCLEOTIDE SEQUENCE [LARGE SCALE GENOMIC DNA]</scope>
    <source>
        <strain evidence="3 4">DSM 28246</strain>
    </source>
</reference>
<evidence type="ECO:0000313" key="4">
    <source>
        <dbReference type="Proteomes" id="UP000547209"/>
    </source>
</evidence>
<dbReference type="FunFam" id="3.30.70.270:FF:000001">
    <property type="entry name" value="Diguanylate cyclase domain protein"/>
    <property type="match status" value="1"/>
</dbReference>
<dbReference type="InterPro" id="IPR043128">
    <property type="entry name" value="Rev_trsase/Diguanyl_cyclase"/>
</dbReference>
<keyword evidence="1" id="KW-0812">Transmembrane</keyword>
<evidence type="ECO:0000259" key="2">
    <source>
        <dbReference type="PROSITE" id="PS50887"/>
    </source>
</evidence>
<proteinExistence type="predicted"/>
<feature type="transmembrane region" description="Helical" evidence="1">
    <location>
        <begin position="77"/>
        <end position="94"/>
    </location>
</feature>
<organism evidence="3 4">
    <name type="scientific">Cohnella nanjingensis</name>
    <dbReference type="NCBI Taxonomy" id="1387779"/>
    <lineage>
        <taxon>Bacteria</taxon>
        <taxon>Bacillati</taxon>
        <taxon>Bacillota</taxon>
        <taxon>Bacilli</taxon>
        <taxon>Bacillales</taxon>
        <taxon>Paenibacillaceae</taxon>
        <taxon>Cohnella</taxon>
    </lineage>
</organism>
<dbReference type="SUPFAM" id="SSF55073">
    <property type="entry name" value="Nucleotide cyclase"/>
    <property type="match status" value="1"/>
</dbReference>
<dbReference type="InterPro" id="IPR050469">
    <property type="entry name" value="Diguanylate_Cyclase"/>
</dbReference>
<dbReference type="SMART" id="SM00267">
    <property type="entry name" value="GGDEF"/>
    <property type="match status" value="1"/>
</dbReference>
<keyword evidence="4" id="KW-1185">Reference proteome</keyword>
<dbReference type="InterPro" id="IPR000160">
    <property type="entry name" value="GGDEF_dom"/>
</dbReference>
<feature type="transmembrane region" description="Helical" evidence="1">
    <location>
        <begin position="151"/>
        <end position="170"/>
    </location>
</feature>
<dbReference type="GO" id="GO:0005886">
    <property type="term" value="C:plasma membrane"/>
    <property type="evidence" value="ECO:0007669"/>
    <property type="project" value="TreeGrafter"/>
</dbReference>
<evidence type="ECO:0000313" key="3">
    <source>
        <dbReference type="EMBL" id="MBB6669678.1"/>
    </source>
</evidence>
<name>A0A7X0RLH2_9BACL</name>
<feature type="transmembrane region" description="Helical" evidence="1">
    <location>
        <begin position="121"/>
        <end position="139"/>
    </location>
</feature>
<dbReference type="CDD" id="cd01949">
    <property type="entry name" value="GGDEF"/>
    <property type="match status" value="1"/>
</dbReference>
<dbReference type="GO" id="GO:0043709">
    <property type="term" value="P:cell adhesion involved in single-species biofilm formation"/>
    <property type="evidence" value="ECO:0007669"/>
    <property type="project" value="TreeGrafter"/>
</dbReference>
<dbReference type="InterPro" id="IPR029787">
    <property type="entry name" value="Nucleotide_cyclase"/>
</dbReference>
<dbReference type="Proteomes" id="UP000547209">
    <property type="component" value="Unassembled WGS sequence"/>
</dbReference>
<feature type="transmembrane region" description="Helical" evidence="1">
    <location>
        <begin position="16"/>
        <end position="37"/>
    </location>
</feature>
<dbReference type="PANTHER" id="PTHR45138">
    <property type="entry name" value="REGULATORY COMPONENTS OF SENSORY TRANSDUCTION SYSTEM"/>
    <property type="match status" value="1"/>
</dbReference>
<dbReference type="Gene3D" id="3.30.70.270">
    <property type="match status" value="1"/>
</dbReference>
<comment type="caution">
    <text evidence="3">The sequence shown here is derived from an EMBL/GenBank/DDBJ whole genome shotgun (WGS) entry which is preliminary data.</text>
</comment>
<gene>
    <name evidence="3" type="ORF">H7C19_03150</name>
</gene>
<protein>
    <submittedName>
        <fullName evidence="3">GGDEF domain-containing protein</fullName>
    </submittedName>
</protein>
<keyword evidence="1" id="KW-1133">Transmembrane helix</keyword>
<dbReference type="AlphaFoldDB" id="A0A7X0RLH2"/>
<sequence length="370" mass="41002">MVFPSMELNQRRWNRLLLNGFWSVLLLSALVECLYLASTTVRTFSFVWLFVIRPSALLALIIGAAEAGVRRLPRFHDYLLISASTLIAVTITGVHANLPYLPFSLLFPILVSTFYFQLKKLLFALICSLSGMIFLYLFVRTLQKALSAMDIVTVSLFMTAYSAIAVGVLMRGREILRHLRSSYEKHQELLVHTIVMDKLAKTDALTETYNHMAFHEYLARLTEQAEHGLPLHLAIMDIDSFKSVNDTFGHRAGDEVLRTVAGIVRSLASESDVVARYGGEEIAVLFTEKTLVETYETVESIRASIASSGHAALDGRSVTISIGLAAYVEEMDKEALFRSADMALYQAKHAGKNRTVVASLTAAATKSSPA</sequence>
<feature type="domain" description="GGDEF" evidence="2">
    <location>
        <begin position="229"/>
        <end position="360"/>
    </location>
</feature>
<keyword evidence="1" id="KW-0472">Membrane</keyword>
<evidence type="ECO:0000256" key="1">
    <source>
        <dbReference type="SAM" id="Phobius"/>
    </source>
</evidence>
<accession>A0A7X0RLH2</accession>
<dbReference type="GO" id="GO:1902201">
    <property type="term" value="P:negative regulation of bacterial-type flagellum-dependent cell motility"/>
    <property type="evidence" value="ECO:0007669"/>
    <property type="project" value="TreeGrafter"/>
</dbReference>
<dbReference type="EMBL" id="JACJVP010000004">
    <property type="protein sequence ID" value="MBB6669678.1"/>
    <property type="molecule type" value="Genomic_DNA"/>
</dbReference>
<dbReference type="GO" id="GO:0052621">
    <property type="term" value="F:diguanylate cyclase activity"/>
    <property type="evidence" value="ECO:0007669"/>
    <property type="project" value="TreeGrafter"/>
</dbReference>
<dbReference type="PANTHER" id="PTHR45138:SF9">
    <property type="entry name" value="DIGUANYLATE CYCLASE DGCM-RELATED"/>
    <property type="match status" value="1"/>
</dbReference>
<dbReference type="PROSITE" id="PS50887">
    <property type="entry name" value="GGDEF"/>
    <property type="match status" value="1"/>
</dbReference>
<feature type="transmembrane region" description="Helical" evidence="1">
    <location>
        <begin position="43"/>
        <end position="65"/>
    </location>
</feature>
<dbReference type="NCBIfam" id="TIGR00254">
    <property type="entry name" value="GGDEF"/>
    <property type="match status" value="1"/>
</dbReference>